<sequence>MPQKRKSKQRSARSVKPTMKNFGLLGLIQLNHETDREAFRDLLDIKCRNPVFKTYLYSNPVHYSKFIRRDINSFGFNSNWQEVEVWIKQIIQFKKQLNKFIELKESVEKDVLLGRFEEALDTLAIIKKSLGYSYWQVQTELSVLSFIRKDSEALKRYRLLFESSNRPVEERDLDIILSNASSSRTSERNDYSFEAILEGLNNSEGKALEFLFRFDPLCFDDKDFKGIFEYMFPASIIDKYLAFCRMAMVCQAKGNFENDIVKGFLSLKSHINDYKLMNIHRLQSGEMTLQDEDRAIIEICDTYMMGDFENVIVKCENYLAQWPNMSNAYEFYVNSLIALDRGSSFDKGSLINHTIAQLHRYIIGRGDVSFTNLTRLFQQFNHFDVMPLVKLIEIKGNICHDTDLVKALYSFLDINGSTFNPFRNNLPNKKSISYVIANCTSEDVYLLDIPDYRKLKWHADKLFSENHFSEALDLYKKITNCPIHLEDEIRAKIALSMIKSGNCQGTVEYISDSYFENPKNVWKLPKELLFKEINESENIDFHSIDTVISIYLLLKDNYTEHQVISLYLNDYLMQFGIKSPSELLPACYKQRFLLRNICDLNILEGLNIYRSNNEKILDRVNILSNLISEDGQEDKVLEELEFMIHQYTKNSCVKKLGKGKLHVDQSKVFAESKRLYAS</sequence>
<feature type="non-terminal residue" evidence="1">
    <location>
        <position position="678"/>
    </location>
</feature>
<evidence type="ECO:0000313" key="2">
    <source>
        <dbReference type="Proteomes" id="UP001339167"/>
    </source>
</evidence>
<reference evidence="1 2" key="1">
    <citation type="submission" date="2023-06" db="EMBL/GenBank/DDBJ databases">
        <title>Alkalimonas sp., MEB004 an alkaliphilic bacterium isolated from Lonar Lake, India.</title>
        <authorList>
            <person name="Joshi A."/>
            <person name="Thite S."/>
        </authorList>
    </citation>
    <scope>NUCLEOTIDE SEQUENCE [LARGE SCALE GENOMIC DNA]</scope>
    <source>
        <strain evidence="1 2">MEB004</strain>
    </source>
</reference>
<proteinExistence type="predicted"/>
<evidence type="ECO:0000313" key="1">
    <source>
        <dbReference type="EMBL" id="MEE2026122.1"/>
    </source>
</evidence>
<gene>
    <name evidence="1" type="ORF">QWF21_17945</name>
</gene>
<accession>A0ABU7JKC0</accession>
<dbReference type="RefSeq" id="WP_330089414.1">
    <property type="nucleotide sequence ID" value="NZ_JAUGZK010000033.1"/>
</dbReference>
<protein>
    <submittedName>
        <fullName evidence="1">Uncharacterized protein</fullName>
    </submittedName>
</protein>
<organism evidence="1 2">
    <name type="scientific">Alkalimonas mucilaginosa</name>
    <dbReference type="NCBI Taxonomy" id="3057676"/>
    <lineage>
        <taxon>Bacteria</taxon>
        <taxon>Pseudomonadati</taxon>
        <taxon>Pseudomonadota</taxon>
        <taxon>Gammaproteobacteria</taxon>
        <taxon>Alkalimonas</taxon>
    </lineage>
</organism>
<keyword evidence="2" id="KW-1185">Reference proteome</keyword>
<name>A0ABU7JKC0_9GAMM</name>
<dbReference type="EMBL" id="JAUGZK010000033">
    <property type="protein sequence ID" value="MEE2026122.1"/>
    <property type="molecule type" value="Genomic_DNA"/>
</dbReference>
<dbReference type="Proteomes" id="UP001339167">
    <property type="component" value="Unassembled WGS sequence"/>
</dbReference>
<comment type="caution">
    <text evidence="1">The sequence shown here is derived from an EMBL/GenBank/DDBJ whole genome shotgun (WGS) entry which is preliminary data.</text>
</comment>